<reference evidence="8 9" key="1">
    <citation type="submission" date="2024-03" db="EMBL/GenBank/DDBJ databases">
        <title>Aureococcus anophagefferens CCMP1851 and Kratosvirus quantuckense: Draft genome of a second virus-susceptible host strain in the model system.</title>
        <authorList>
            <person name="Chase E."/>
            <person name="Truchon A.R."/>
            <person name="Schepens W."/>
            <person name="Wilhelm S.W."/>
        </authorList>
    </citation>
    <scope>NUCLEOTIDE SEQUENCE [LARGE SCALE GENOMIC DNA]</scope>
    <source>
        <strain evidence="8 9">CCMP1851</strain>
    </source>
</reference>
<feature type="transmembrane region" description="Helical" evidence="6">
    <location>
        <begin position="219"/>
        <end position="241"/>
    </location>
</feature>
<feature type="domain" description="Ion transport" evidence="7">
    <location>
        <begin position="141"/>
        <end position="413"/>
    </location>
</feature>
<feature type="transmembrane region" description="Helical" evidence="6">
    <location>
        <begin position="144"/>
        <end position="165"/>
    </location>
</feature>
<name>A0ABR1FNL1_AURAN</name>
<evidence type="ECO:0000256" key="1">
    <source>
        <dbReference type="ARBA" id="ARBA00004141"/>
    </source>
</evidence>
<dbReference type="EMBL" id="JBBJCI010000334">
    <property type="protein sequence ID" value="KAK7234265.1"/>
    <property type="molecule type" value="Genomic_DNA"/>
</dbReference>
<feature type="transmembrane region" description="Helical" evidence="6">
    <location>
        <begin position="284"/>
        <end position="309"/>
    </location>
</feature>
<keyword evidence="9" id="KW-1185">Reference proteome</keyword>
<evidence type="ECO:0000313" key="9">
    <source>
        <dbReference type="Proteomes" id="UP001363151"/>
    </source>
</evidence>
<organism evidence="8 9">
    <name type="scientific">Aureococcus anophagefferens</name>
    <name type="common">Harmful bloom alga</name>
    <dbReference type="NCBI Taxonomy" id="44056"/>
    <lineage>
        <taxon>Eukaryota</taxon>
        <taxon>Sar</taxon>
        <taxon>Stramenopiles</taxon>
        <taxon>Ochrophyta</taxon>
        <taxon>Pelagophyceae</taxon>
        <taxon>Pelagomonadales</taxon>
        <taxon>Pelagomonadaceae</taxon>
        <taxon>Aureococcus</taxon>
    </lineage>
</organism>
<feature type="compositionally biased region" description="Polar residues" evidence="5">
    <location>
        <begin position="45"/>
        <end position="64"/>
    </location>
</feature>
<feature type="transmembrane region" description="Helical" evidence="6">
    <location>
        <begin position="386"/>
        <end position="405"/>
    </location>
</feature>
<dbReference type="Proteomes" id="UP001363151">
    <property type="component" value="Unassembled WGS sequence"/>
</dbReference>
<dbReference type="SUPFAM" id="SSF51206">
    <property type="entry name" value="cAMP-binding domain-like"/>
    <property type="match status" value="1"/>
</dbReference>
<evidence type="ECO:0000259" key="7">
    <source>
        <dbReference type="Pfam" id="PF00520"/>
    </source>
</evidence>
<feature type="region of interest" description="Disordered" evidence="5">
    <location>
        <begin position="14"/>
        <end position="33"/>
    </location>
</feature>
<gene>
    <name evidence="8" type="ORF">SO694_00206021</name>
</gene>
<evidence type="ECO:0000256" key="4">
    <source>
        <dbReference type="ARBA" id="ARBA00023136"/>
    </source>
</evidence>
<dbReference type="InterPro" id="IPR018490">
    <property type="entry name" value="cNMP-bd_dom_sf"/>
</dbReference>
<dbReference type="PRINTS" id="PR01463">
    <property type="entry name" value="EAGCHANLFMLY"/>
</dbReference>
<keyword evidence="8" id="KW-0407">Ion channel</keyword>
<evidence type="ECO:0000256" key="3">
    <source>
        <dbReference type="ARBA" id="ARBA00022989"/>
    </source>
</evidence>
<evidence type="ECO:0000313" key="8">
    <source>
        <dbReference type="EMBL" id="KAK7234265.1"/>
    </source>
</evidence>
<dbReference type="SUPFAM" id="SSF81324">
    <property type="entry name" value="Voltage-gated potassium channels"/>
    <property type="match status" value="1"/>
</dbReference>
<sequence length="766" mass="86709">MVLSPDYSNRALAAGLRREQKMARRPTNPMELSVSDAASLGRISHAQTQARRQQSNVIRPTSLNRKTERRYSKVHHHAAPKASQRTMVNSLRAMHEEKSELEHQETASFSRETLKQISVIRTRLRHDTSHVLDPSGPYMRRWDLVTTFCLVFTAIVTPVEVGFVVQARPNPRTPLFWINRAIDCVFLKDIVLNFNLAYVDDTKGNMLVKSRRTIAKRYVRSWFAVDFISTLPFEVVTMLAGDTERLKGLKMIRMIRLLRLLKLARVIRASRIVSRWESSFSVSYAHLTVMRLGLLLTTVAHWMACLWGLSATSAVRDDQWTWIKGQEKGDSRWIKQLEHSKRDADGNKQFHGASVADCYFASLYFTVYTITSVGYGDINPVNRTEMVVNTLFIVTGAIIWAYIIGNFASLLSTVDVYGAQFRQSMDELNVMMAERNFPVSLRKRCRTFFRQSRNMARVANYRKLEGMMSYALRGEAAAANNLMWLKRVWYLSSATTSCVVEISQCLGQMTFAPLEVVDIAHTLFVLRRGIASKRGIPFSKGTVWGEDFVLKRLDLADSACACALTYIEVLSLAAADLYRILRYFPAELARVRFAVAFYTVKSCLIRLGREHHRRAMVEAGLDPDEEDSKKVSAFEHLYMRKGHKIAAHTSSMAEVRPSVILNPVKVAPGRQSDAPPPASNFEIAKLAQTVESLDAKLDALDLDRHAQETFGFGAFTNQAALGEGRVVRRFTGRGSMVASRPAIKAIEETKAAEKRRRTRRSSFLPS</sequence>
<keyword evidence="8" id="KW-0406">Ion transport</keyword>
<dbReference type="Pfam" id="PF00520">
    <property type="entry name" value="Ion_trans"/>
    <property type="match status" value="1"/>
</dbReference>
<keyword evidence="8" id="KW-0813">Transport</keyword>
<feature type="region of interest" description="Disordered" evidence="5">
    <location>
        <begin position="44"/>
        <end position="85"/>
    </location>
</feature>
<dbReference type="GO" id="GO:0034220">
    <property type="term" value="P:monoatomic ion transmembrane transport"/>
    <property type="evidence" value="ECO:0007669"/>
    <property type="project" value="UniProtKB-KW"/>
</dbReference>
<dbReference type="Gene3D" id="1.10.287.70">
    <property type="match status" value="1"/>
</dbReference>
<evidence type="ECO:0000256" key="6">
    <source>
        <dbReference type="SAM" id="Phobius"/>
    </source>
</evidence>
<proteinExistence type="predicted"/>
<comment type="caution">
    <text evidence="8">The sequence shown here is derived from an EMBL/GenBank/DDBJ whole genome shotgun (WGS) entry which is preliminary data.</text>
</comment>
<dbReference type="InterPro" id="IPR014710">
    <property type="entry name" value="RmlC-like_jellyroll"/>
</dbReference>
<protein>
    <submittedName>
        <fullName evidence="8">Voltage-gated potassium channel</fullName>
    </submittedName>
</protein>
<dbReference type="InterPro" id="IPR005821">
    <property type="entry name" value="Ion_trans_dom"/>
</dbReference>
<dbReference type="PANTHER" id="PTHR10217:SF435">
    <property type="entry name" value="POTASSIUM VOLTAGE-GATED CHANNEL PROTEIN EAG"/>
    <property type="match status" value="1"/>
</dbReference>
<comment type="subcellular location">
    <subcellularLocation>
        <location evidence="1">Membrane</location>
        <topology evidence="1">Multi-pass membrane protein</topology>
    </subcellularLocation>
</comment>
<evidence type="ECO:0000256" key="5">
    <source>
        <dbReference type="SAM" id="MobiDB-lite"/>
    </source>
</evidence>
<dbReference type="InterPro" id="IPR003938">
    <property type="entry name" value="K_chnl_volt-dep_EAG/ELK/ERG"/>
</dbReference>
<keyword evidence="2 6" id="KW-0812">Transmembrane</keyword>
<keyword evidence="3 6" id="KW-1133">Transmembrane helix</keyword>
<keyword evidence="4 6" id="KW-0472">Membrane</keyword>
<dbReference type="PANTHER" id="PTHR10217">
    <property type="entry name" value="VOLTAGE AND LIGAND GATED POTASSIUM CHANNEL"/>
    <property type="match status" value="1"/>
</dbReference>
<dbReference type="Gene3D" id="2.60.120.10">
    <property type="entry name" value="Jelly Rolls"/>
    <property type="match status" value="1"/>
</dbReference>
<accession>A0ABR1FNL1</accession>
<feature type="transmembrane region" description="Helical" evidence="6">
    <location>
        <begin position="177"/>
        <end position="198"/>
    </location>
</feature>
<dbReference type="InterPro" id="IPR050818">
    <property type="entry name" value="KCNH_animal-type"/>
</dbReference>
<evidence type="ECO:0000256" key="2">
    <source>
        <dbReference type="ARBA" id="ARBA00022692"/>
    </source>
</evidence>